<reference evidence="1" key="1">
    <citation type="submission" date="2014-11" db="EMBL/GenBank/DDBJ databases">
        <authorList>
            <person name="Amaro Gonzalez C."/>
        </authorList>
    </citation>
    <scope>NUCLEOTIDE SEQUENCE</scope>
</reference>
<protein>
    <submittedName>
        <fullName evidence="1">Uncharacterized protein</fullName>
    </submittedName>
</protein>
<dbReference type="AlphaFoldDB" id="A0A0E9WQQ9"/>
<accession>A0A0E9WQQ9</accession>
<proteinExistence type="predicted"/>
<organism evidence="1">
    <name type="scientific">Anguilla anguilla</name>
    <name type="common">European freshwater eel</name>
    <name type="synonym">Muraena anguilla</name>
    <dbReference type="NCBI Taxonomy" id="7936"/>
    <lineage>
        <taxon>Eukaryota</taxon>
        <taxon>Metazoa</taxon>
        <taxon>Chordata</taxon>
        <taxon>Craniata</taxon>
        <taxon>Vertebrata</taxon>
        <taxon>Euteleostomi</taxon>
        <taxon>Actinopterygii</taxon>
        <taxon>Neopterygii</taxon>
        <taxon>Teleostei</taxon>
        <taxon>Anguilliformes</taxon>
        <taxon>Anguillidae</taxon>
        <taxon>Anguilla</taxon>
    </lineage>
</organism>
<reference evidence="1" key="2">
    <citation type="journal article" date="2015" name="Fish Shellfish Immunol.">
        <title>Early steps in the European eel (Anguilla anguilla)-Vibrio vulnificus interaction in the gills: Role of the RtxA13 toxin.</title>
        <authorList>
            <person name="Callol A."/>
            <person name="Pajuelo D."/>
            <person name="Ebbesson L."/>
            <person name="Teles M."/>
            <person name="MacKenzie S."/>
            <person name="Amaro C."/>
        </authorList>
    </citation>
    <scope>NUCLEOTIDE SEQUENCE</scope>
</reference>
<dbReference type="EMBL" id="GBXM01015843">
    <property type="protein sequence ID" value="JAH92734.1"/>
    <property type="molecule type" value="Transcribed_RNA"/>
</dbReference>
<name>A0A0E9WQQ9_ANGAN</name>
<evidence type="ECO:0000313" key="1">
    <source>
        <dbReference type="EMBL" id="JAH92734.1"/>
    </source>
</evidence>
<sequence>MTCFCNPPFFYIRAQTNFIFYRKWELCCGSHCMLTMEVSNNVNIVVERGIVHAVALLIIQYHSEDLECVWFLLRKRNIRYALECLLLFMGYFKGKLSCCTTESHRKRQKIDCIFARSQMLFLHQIT</sequence>